<dbReference type="Proteomes" id="UP000636891">
    <property type="component" value="Unassembled WGS sequence"/>
</dbReference>
<dbReference type="InterPro" id="IPR051202">
    <property type="entry name" value="Peptidase_C40"/>
</dbReference>
<dbReference type="Pfam" id="PF18348">
    <property type="entry name" value="SH3_16"/>
    <property type="match status" value="1"/>
</dbReference>
<evidence type="ECO:0000256" key="2">
    <source>
        <dbReference type="ARBA" id="ARBA00022670"/>
    </source>
</evidence>
<keyword evidence="3" id="KW-0378">Hydrolase</keyword>
<accession>A0ABR7CL65</accession>
<dbReference type="PANTHER" id="PTHR47053">
    <property type="entry name" value="MUREIN DD-ENDOPEPTIDASE MEPH-RELATED"/>
    <property type="match status" value="1"/>
</dbReference>
<feature type="domain" description="NlpC/P60" evidence="7">
    <location>
        <begin position="244"/>
        <end position="370"/>
    </location>
</feature>
<dbReference type="PROSITE" id="PS51935">
    <property type="entry name" value="NLPC_P60"/>
    <property type="match status" value="1"/>
</dbReference>
<protein>
    <submittedName>
        <fullName evidence="8">C40 family peptidase</fullName>
    </submittedName>
</protein>
<dbReference type="InterPro" id="IPR038765">
    <property type="entry name" value="Papain-like_cys_pep_sf"/>
</dbReference>
<dbReference type="RefSeq" id="WP_101573625.1">
    <property type="nucleotide sequence ID" value="NZ_JACOOK010000002.1"/>
</dbReference>
<organism evidence="8 9">
    <name type="scientific">Alistipes hominis</name>
    <dbReference type="NCBI Taxonomy" id="2763015"/>
    <lineage>
        <taxon>Bacteria</taxon>
        <taxon>Pseudomonadati</taxon>
        <taxon>Bacteroidota</taxon>
        <taxon>Bacteroidia</taxon>
        <taxon>Bacteroidales</taxon>
        <taxon>Rikenellaceae</taxon>
        <taxon>Alistipes</taxon>
    </lineage>
</organism>
<dbReference type="InterPro" id="IPR041382">
    <property type="entry name" value="SH3_16"/>
</dbReference>
<gene>
    <name evidence="8" type="ORF">H8S08_05125</name>
</gene>
<evidence type="ECO:0000256" key="5">
    <source>
        <dbReference type="SAM" id="SignalP"/>
    </source>
</evidence>
<dbReference type="EMBL" id="JACOOK010000002">
    <property type="protein sequence ID" value="MBC5616403.1"/>
    <property type="molecule type" value="Genomic_DNA"/>
</dbReference>
<evidence type="ECO:0000256" key="4">
    <source>
        <dbReference type="ARBA" id="ARBA00022807"/>
    </source>
</evidence>
<comment type="similarity">
    <text evidence="1">Belongs to the peptidase C40 family.</text>
</comment>
<dbReference type="SUPFAM" id="SSF54001">
    <property type="entry name" value="Cysteine proteinases"/>
    <property type="match status" value="1"/>
</dbReference>
<evidence type="ECO:0000313" key="8">
    <source>
        <dbReference type="EMBL" id="MBC5616403.1"/>
    </source>
</evidence>
<dbReference type="Pfam" id="PF00877">
    <property type="entry name" value="NLPC_P60"/>
    <property type="match status" value="1"/>
</dbReference>
<comment type="caution">
    <text evidence="8">The sequence shown here is derived from an EMBL/GenBank/DDBJ whole genome shotgun (WGS) entry which is preliminary data.</text>
</comment>
<reference evidence="8 9" key="1">
    <citation type="submission" date="2020-08" db="EMBL/GenBank/DDBJ databases">
        <title>Genome public.</title>
        <authorList>
            <person name="Liu C."/>
            <person name="Sun Q."/>
        </authorList>
    </citation>
    <scope>NUCLEOTIDE SEQUENCE [LARGE SCALE GENOMIC DNA]</scope>
    <source>
        <strain evidence="8 9">New-7</strain>
    </source>
</reference>
<dbReference type="Gene3D" id="3.90.1720.10">
    <property type="entry name" value="endopeptidase domain like (from Nostoc punctiforme)"/>
    <property type="match status" value="1"/>
</dbReference>
<evidence type="ECO:0000259" key="7">
    <source>
        <dbReference type="PROSITE" id="PS51935"/>
    </source>
</evidence>
<name>A0ABR7CL65_9BACT</name>
<dbReference type="PANTHER" id="PTHR47053:SF1">
    <property type="entry name" value="MUREIN DD-ENDOPEPTIDASE MEPH-RELATED"/>
    <property type="match status" value="1"/>
</dbReference>
<dbReference type="Gene3D" id="2.30.30.40">
    <property type="entry name" value="SH3 Domains"/>
    <property type="match status" value="2"/>
</dbReference>
<evidence type="ECO:0000256" key="3">
    <source>
        <dbReference type="ARBA" id="ARBA00022801"/>
    </source>
</evidence>
<proteinExistence type="inferred from homology"/>
<sequence length="390" mass="42973">MKRITKKVLWTAALTLAVWGAKAQSAGDLVEQVRARYAPDKRVAVFEIEAEQVNDTLYILKGKCDDPEAVRALRERLRRGGVAFEDYTTLLPSRALGDRTQALVTLSSVNLRTAPAHAAEFATQAILGTPLRVLDVQGGWYRVQTPDGYISWVDDDAIALKTPGEMESWRMSQRFIYTGYIGFVYAGPDEEGSRVSDLVLGTVLEVDPAGKTNRKFIAVRLPDGRSGYVKRSETQDFTEWAARELRPDGLERTARSMMGVPYLWGGTSVKGVDCSGMVKTAYFANGVILARDASQQALTGEKIAPEAWRDCRKGDLLFFGNAQTGRVTHVAMYLGDGKFIHASGRVKVNSIDPQAEDFVGYPCLSISRIVGRIGTPGIARVAGHPWYFNR</sequence>
<dbReference type="PROSITE" id="PS51781">
    <property type="entry name" value="SH3B"/>
    <property type="match status" value="1"/>
</dbReference>
<keyword evidence="4" id="KW-0788">Thiol protease</keyword>
<evidence type="ECO:0000256" key="1">
    <source>
        <dbReference type="ARBA" id="ARBA00007074"/>
    </source>
</evidence>
<keyword evidence="9" id="KW-1185">Reference proteome</keyword>
<dbReference type="InterPro" id="IPR000064">
    <property type="entry name" value="NLP_P60_dom"/>
</dbReference>
<evidence type="ECO:0000313" key="9">
    <source>
        <dbReference type="Proteomes" id="UP000636891"/>
    </source>
</evidence>
<feature type="chain" id="PRO_5045792756" evidence="5">
    <location>
        <begin position="24"/>
        <end position="390"/>
    </location>
</feature>
<feature type="signal peptide" evidence="5">
    <location>
        <begin position="1"/>
        <end position="23"/>
    </location>
</feature>
<dbReference type="InterPro" id="IPR003646">
    <property type="entry name" value="SH3-like_bac-type"/>
</dbReference>
<dbReference type="SMART" id="SM00287">
    <property type="entry name" value="SH3b"/>
    <property type="match status" value="2"/>
</dbReference>
<keyword evidence="5" id="KW-0732">Signal</keyword>
<feature type="domain" description="SH3b" evidence="6">
    <location>
        <begin position="99"/>
        <end position="162"/>
    </location>
</feature>
<evidence type="ECO:0000259" key="6">
    <source>
        <dbReference type="PROSITE" id="PS51781"/>
    </source>
</evidence>
<keyword evidence="2" id="KW-0645">Protease</keyword>